<comment type="caution">
    <text evidence="1">The sequence shown here is derived from an EMBL/GenBank/DDBJ whole genome shotgun (WGS) entry which is preliminary data.</text>
</comment>
<dbReference type="EMBL" id="JANYMP010000051">
    <property type="protein sequence ID" value="MCS7484656.1"/>
    <property type="molecule type" value="Genomic_DNA"/>
</dbReference>
<keyword evidence="2" id="KW-1185">Reference proteome</keyword>
<dbReference type="Proteomes" id="UP001141259">
    <property type="component" value="Unassembled WGS sequence"/>
</dbReference>
<evidence type="ECO:0000313" key="2">
    <source>
        <dbReference type="Proteomes" id="UP001141259"/>
    </source>
</evidence>
<reference evidence="1" key="1">
    <citation type="submission" date="2022-08" db="EMBL/GenBank/DDBJ databases">
        <authorList>
            <person name="Tistechok S."/>
            <person name="Samborskyy M."/>
            <person name="Roman I."/>
        </authorList>
    </citation>
    <scope>NUCLEOTIDE SEQUENCE</scope>
    <source>
        <strain evidence="1">DSM 103496</strain>
    </source>
</reference>
<dbReference type="RefSeq" id="WP_259630102.1">
    <property type="nucleotide sequence ID" value="NZ_JANYMP010000051.1"/>
</dbReference>
<dbReference type="Pfam" id="PF12686">
    <property type="entry name" value="DUF3800"/>
    <property type="match status" value="1"/>
</dbReference>
<protein>
    <submittedName>
        <fullName evidence="1">DUF3800 domain-containing protein</fullName>
    </submittedName>
</protein>
<evidence type="ECO:0000313" key="1">
    <source>
        <dbReference type="EMBL" id="MCS7484656.1"/>
    </source>
</evidence>
<organism evidence="1 2">
    <name type="scientific">Umezawaea endophytica</name>
    <dbReference type="NCBI Taxonomy" id="1654476"/>
    <lineage>
        <taxon>Bacteria</taxon>
        <taxon>Bacillati</taxon>
        <taxon>Actinomycetota</taxon>
        <taxon>Actinomycetes</taxon>
        <taxon>Pseudonocardiales</taxon>
        <taxon>Pseudonocardiaceae</taxon>
        <taxon>Umezawaea</taxon>
    </lineage>
</organism>
<dbReference type="AlphaFoldDB" id="A0A9X2VX96"/>
<proteinExistence type="predicted"/>
<name>A0A9X2VX96_9PSEU</name>
<gene>
    <name evidence="1" type="ORF">NZH93_48180</name>
</gene>
<accession>A0A9X2VX96</accession>
<sequence>MSEAEPAVIYVDESGNTGENLRDDAQPVFTFAGVRLSDERASELVGTVATKLRKSGPEELKSRSLLRNDRTQKILLDALQQLPAETAFTLVADKQYVTVSKLVDLLVVETMANSGYDMYLDGSARSLAHLYYYIGPVIGDAEAWQRLLVTFVDFAVGKEEVSPDRFFASIEAYLATVSLDEHDPFSMLGSIQLEGWKWWTSRRRGEFKDSLDPALAAFAVFSHEIGQRIGPFKLVCDESAVIQRHASFVLNVGEYPDLANPGTNLPSSPITELVFADSATSAQIQIADWIAATSRRYAATRLKDSKAKPVLPEFGELVESWMVWNIWPDSVEQFQADLGQGAGS</sequence>
<dbReference type="InterPro" id="IPR024524">
    <property type="entry name" value="DUF3800"/>
</dbReference>